<name>A0A1Y2AXV9_9FUNG</name>
<sequence>MSTLENGNLKSYYFSKCALKLLWKYDIFDLAVSGYEKDYNEKKNHINKVYISVVLLHMVAQINTGLLENVEITEPIEDIHSNLTRETDDYSHTNAFKTLKESVIIYESQPKYVLVEKMKKNQNYFNKLKLNKYTGKIDIDNLLLLKYKIMILYQCPQ</sequence>
<dbReference type="EMBL" id="MCOG01000193">
    <property type="protein sequence ID" value="ORY27392.1"/>
    <property type="molecule type" value="Genomic_DNA"/>
</dbReference>
<gene>
    <name evidence="1" type="ORF">LY90DRAFT_513438</name>
</gene>
<reference evidence="1 2" key="1">
    <citation type="submission" date="2016-08" db="EMBL/GenBank/DDBJ databases">
        <title>A Parts List for Fungal Cellulosomes Revealed by Comparative Genomics.</title>
        <authorList>
            <consortium name="DOE Joint Genome Institute"/>
            <person name="Haitjema C.H."/>
            <person name="Gilmore S.P."/>
            <person name="Henske J.K."/>
            <person name="Solomon K.V."/>
            <person name="De Groot R."/>
            <person name="Kuo A."/>
            <person name="Mondo S.J."/>
            <person name="Salamov A.A."/>
            <person name="Labutti K."/>
            <person name="Zhao Z."/>
            <person name="Chiniquy J."/>
            <person name="Barry K."/>
            <person name="Brewer H.M."/>
            <person name="Purvine S.O."/>
            <person name="Wright A.T."/>
            <person name="Boxma B."/>
            <person name="Van Alen T."/>
            <person name="Hackstein J.H."/>
            <person name="Baker S.E."/>
            <person name="Grigoriev I.V."/>
            <person name="O'Malley M.A."/>
        </authorList>
    </citation>
    <scope>NUCLEOTIDE SEQUENCE [LARGE SCALE GENOMIC DNA]</scope>
    <source>
        <strain evidence="1 2">G1</strain>
    </source>
</reference>
<evidence type="ECO:0000313" key="2">
    <source>
        <dbReference type="Proteomes" id="UP000193920"/>
    </source>
</evidence>
<organism evidence="1 2">
    <name type="scientific">Neocallimastix californiae</name>
    <dbReference type="NCBI Taxonomy" id="1754190"/>
    <lineage>
        <taxon>Eukaryota</taxon>
        <taxon>Fungi</taxon>
        <taxon>Fungi incertae sedis</taxon>
        <taxon>Chytridiomycota</taxon>
        <taxon>Chytridiomycota incertae sedis</taxon>
        <taxon>Neocallimastigomycetes</taxon>
        <taxon>Neocallimastigales</taxon>
        <taxon>Neocallimastigaceae</taxon>
        <taxon>Neocallimastix</taxon>
    </lineage>
</organism>
<dbReference type="Proteomes" id="UP000193920">
    <property type="component" value="Unassembled WGS sequence"/>
</dbReference>
<comment type="caution">
    <text evidence="1">The sequence shown here is derived from an EMBL/GenBank/DDBJ whole genome shotgun (WGS) entry which is preliminary data.</text>
</comment>
<evidence type="ECO:0000313" key="1">
    <source>
        <dbReference type="EMBL" id="ORY27392.1"/>
    </source>
</evidence>
<keyword evidence="2" id="KW-1185">Reference proteome</keyword>
<proteinExistence type="predicted"/>
<dbReference type="AlphaFoldDB" id="A0A1Y2AXV9"/>
<dbReference type="STRING" id="1754190.A0A1Y2AXV9"/>
<protein>
    <submittedName>
        <fullName evidence="1">Uncharacterized protein</fullName>
    </submittedName>
</protein>
<accession>A0A1Y2AXV9</accession>